<dbReference type="InterPro" id="IPR014729">
    <property type="entry name" value="Rossmann-like_a/b/a_fold"/>
</dbReference>
<dbReference type="SUPFAM" id="SSF52402">
    <property type="entry name" value="Adenine nucleotide alpha hydrolases-like"/>
    <property type="match status" value="1"/>
</dbReference>
<gene>
    <name evidence="1" type="ORF">MNBD_GAMMA18-238</name>
</gene>
<name>A0A3B0ZJ00_9ZZZZ</name>
<dbReference type="EMBL" id="UOFP01000132">
    <property type="protein sequence ID" value="VAW86289.1"/>
    <property type="molecule type" value="Genomic_DNA"/>
</dbReference>
<sequence length="242" mass="27321">MYLIRSNYSNNSIALVQWAHEQGLKDVIVCYMDTGWAAEGWLAYVTQCERYATTLGFKVKHLKSRMPFDELMNVKNGFPNARFQWCSLHLKGISLLQWLEGEDPEEQATVLIGKRRAEREDVAEFIDCCEFHGDRKVWHPLVDHSDDQRNALIARAGFELLSTPSLECSPCINSRISELSQLAESDVAKVEELEDDLDVPMFNPEHCAGNKGIVEVVAWAKQADQEALNPDFGCSFSFGCGV</sequence>
<organism evidence="1">
    <name type="scientific">hydrothermal vent metagenome</name>
    <dbReference type="NCBI Taxonomy" id="652676"/>
    <lineage>
        <taxon>unclassified sequences</taxon>
        <taxon>metagenomes</taxon>
        <taxon>ecological metagenomes</taxon>
    </lineage>
</organism>
<accession>A0A3B0ZJ00</accession>
<evidence type="ECO:0000313" key="1">
    <source>
        <dbReference type="EMBL" id="VAW86289.1"/>
    </source>
</evidence>
<evidence type="ECO:0008006" key="2">
    <source>
        <dbReference type="Google" id="ProtNLM"/>
    </source>
</evidence>
<dbReference type="Gene3D" id="3.40.50.620">
    <property type="entry name" value="HUPs"/>
    <property type="match status" value="1"/>
</dbReference>
<reference evidence="1" key="1">
    <citation type="submission" date="2018-06" db="EMBL/GenBank/DDBJ databases">
        <authorList>
            <person name="Zhirakovskaya E."/>
        </authorList>
    </citation>
    <scope>NUCLEOTIDE SEQUENCE</scope>
</reference>
<proteinExistence type="predicted"/>
<dbReference type="AlphaFoldDB" id="A0A3B0ZJ00"/>
<protein>
    <recommendedName>
        <fullName evidence="2">Phosphoadenosine phosphosulphate reductase domain-containing protein</fullName>
    </recommendedName>
</protein>